<organism evidence="2 3">
    <name type="scientific">Aerococcus urinaehominis</name>
    <dbReference type="NCBI Taxonomy" id="128944"/>
    <lineage>
        <taxon>Bacteria</taxon>
        <taxon>Bacillati</taxon>
        <taxon>Bacillota</taxon>
        <taxon>Bacilli</taxon>
        <taxon>Lactobacillales</taxon>
        <taxon>Aerococcaceae</taxon>
        <taxon>Aerococcus</taxon>
    </lineage>
</organism>
<feature type="compositionally biased region" description="Polar residues" evidence="1">
    <location>
        <begin position="213"/>
        <end position="229"/>
    </location>
</feature>
<feature type="compositionally biased region" description="Polar residues" evidence="1">
    <location>
        <begin position="171"/>
        <end position="198"/>
    </location>
</feature>
<evidence type="ECO:0000313" key="2">
    <source>
        <dbReference type="EMBL" id="AMB98562.1"/>
    </source>
</evidence>
<dbReference type="InterPro" id="IPR009282">
    <property type="entry name" value="DUF937"/>
</dbReference>
<evidence type="ECO:0000313" key="3">
    <source>
        <dbReference type="Proteomes" id="UP000062260"/>
    </source>
</evidence>
<dbReference type="Proteomes" id="UP000062260">
    <property type="component" value="Chromosome"/>
</dbReference>
<dbReference type="RefSeq" id="WP_067977221.1">
    <property type="nucleotide sequence ID" value="NZ_CP014163.1"/>
</dbReference>
<dbReference type="Pfam" id="PF06078">
    <property type="entry name" value="DUF937"/>
    <property type="match status" value="1"/>
</dbReference>
<dbReference type="KEGG" id="auh:AWM75_00500"/>
<dbReference type="AlphaFoldDB" id="A0A0X8FJU2"/>
<proteinExistence type="predicted"/>
<reference evidence="3" key="2">
    <citation type="submission" date="2016-01" db="EMBL/GenBank/DDBJ databases">
        <title>Six Aerococcus type strain genome sequencing and assembly using PacBio and Illumina Hiseq.</title>
        <authorList>
            <person name="Carkaci D."/>
            <person name="Dargis R."/>
            <person name="Nielsen X.C."/>
            <person name="Skovgaard O."/>
            <person name="Fuursted K."/>
            <person name="Christensen J.J."/>
        </authorList>
    </citation>
    <scope>NUCLEOTIDE SEQUENCE [LARGE SCALE GENOMIC DNA]</scope>
    <source>
        <strain evidence="3">CCUG42038B</strain>
    </source>
</reference>
<feature type="region of interest" description="Disordered" evidence="1">
    <location>
        <begin position="171"/>
        <end position="238"/>
    </location>
</feature>
<accession>A0A0X8FJU2</accession>
<gene>
    <name evidence="2" type="ORF">AWM75_00500</name>
</gene>
<dbReference type="STRING" id="128944.AWM75_00500"/>
<dbReference type="OrthoDB" id="2136318at2"/>
<evidence type="ECO:0000256" key="1">
    <source>
        <dbReference type="SAM" id="MobiDB-lite"/>
    </source>
</evidence>
<dbReference type="EMBL" id="CP014163">
    <property type="protein sequence ID" value="AMB98562.1"/>
    <property type="molecule type" value="Genomic_DNA"/>
</dbReference>
<reference evidence="2 3" key="1">
    <citation type="journal article" date="2016" name="Genome Announc.">
        <title>Complete Genome Sequences of Aerococcus christensenii CCUG 28831T, Aerococcus sanguinicola CCUG 43001T, Aerococcus urinae CCUG 36881T, Aerococcus urinaeequi CCUG 28094T, Aerococcus urinaehominis CCUG 42038 BT, and Aerococcus viridans CCUG 4311T.</title>
        <authorList>
            <person name="Carkaci D."/>
            <person name="Dargis R."/>
            <person name="Nielsen X.C."/>
            <person name="Skovgaard O."/>
            <person name="Fuursted K."/>
            <person name="Christensen J.J."/>
        </authorList>
    </citation>
    <scope>NUCLEOTIDE SEQUENCE [LARGE SCALE GENOMIC DNA]</scope>
    <source>
        <strain evidence="2 3">CCUG42038B</strain>
    </source>
</reference>
<sequence>MALFNQNGSLLDILFGSQDQGAGKTLASQANIDQADLAKIAAVGLPLLLSALNRNNQSKEGLDSFTEALGNHRNQEAQSVEELAQKADPKDGEKILGHAFKDQDSVADRLARSLNMNPNTVKMGLAILAPMVLKYLADRQSGPSMDQSQVEQDTKSAEDELLEAIRKYANSQNNQTSQGQASQPTQADQNNQAPATNQDGGLGGIIGDVLDRLQNNQASAQPDQTQASNQEEDRGGLVGQIIRSFF</sequence>
<name>A0A0X8FJU2_9LACT</name>
<protein>
    <submittedName>
        <fullName evidence="2">Uncharacterized protein</fullName>
    </submittedName>
</protein>
<keyword evidence="3" id="KW-1185">Reference proteome</keyword>